<dbReference type="Pfam" id="PF01436">
    <property type="entry name" value="NHL"/>
    <property type="match status" value="2"/>
</dbReference>
<gene>
    <name evidence="2" type="ordered locus">BN140_2549</name>
</gene>
<dbReference type="PROSITE" id="PS51257">
    <property type="entry name" value="PROKAR_LIPOPROTEIN"/>
    <property type="match status" value="1"/>
</dbReference>
<dbReference type="AlphaFoldDB" id="I7LKZ8"/>
<dbReference type="PATRIC" id="fig|1201294.9.peg.2865"/>
<dbReference type="InterPro" id="IPR001258">
    <property type="entry name" value="NHL_repeat"/>
</dbReference>
<evidence type="ECO:0000313" key="3">
    <source>
        <dbReference type="Proteomes" id="UP000009007"/>
    </source>
</evidence>
<dbReference type="SUPFAM" id="SSF63829">
    <property type="entry name" value="Calcium-dependent phosphotriesterase"/>
    <property type="match status" value="1"/>
</dbReference>
<dbReference type="Proteomes" id="UP000009007">
    <property type="component" value="Chromosome I"/>
</dbReference>
<dbReference type="PANTHER" id="PTHR24104:SF25">
    <property type="entry name" value="PROTEIN LIN-41"/>
    <property type="match status" value="1"/>
</dbReference>
<accession>I7LKZ8</accession>
<dbReference type="HOGENOM" id="CLU_011656_0_0_2"/>
<keyword evidence="1" id="KW-0677">Repeat</keyword>
<dbReference type="PROSITE" id="PS51125">
    <property type="entry name" value="NHL"/>
    <property type="match status" value="3"/>
</dbReference>
<protein>
    <submittedName>
        <fullName evidence="2">Uncharacterized protein</fullName>
    </submittedName>
</protein>
<sequence length="1103" mass="117765">MIGKYGLFIVFSLLAVLACPPVLASELGEYELIATWGSLGADDGRFNRPTGIAVDAEGNVYVADYCDRIQKFDSTGAFLLQWGSSGSGDGEFYQPDNIALDADGKVYVVDYYRIQVFDSNGTFLKKWGSYGTGEEQLQYPQSIAFDADGNAYVIAGGGIKKFDSDGNFLTSWGGFGTYDGEFHNAVDVVVDAAGNVYVADCYNNRIQMFNSTGAFLLKWQVGYPYGITVDSAGDVLVAASSTSVLKFDSFGNLLARSLGGSGKDITVGADGTVYVTSDHCVRVFKQSSAPTPTPTVPKGLGITSNKDSVIRGNSFTVTITGESAKAYHLFIKPEESLADSDYPWIVAGQNGVSTVGMINPERNATVMTTAGGTRSIQFNTNRSTDAQTFTIRVEDPADPTTYDDVKVKIQEGAVTITTYGGTRYLGEEVTLYGINTDSETTYLFLTGSDLAASGVKLSDIKVAVEDGNPGTFTCVHVEADDTWSYMWNTADIGRRLNASNYTVYAAAEPRSRDNLSDAKYGATDIQLKLPSIKVTTSRATVARGDALAIDGTVTGRPDSVQIWIIGPDYLSLGVPIVLRNEYSSSNHFTYLLTGTETSNLTLGQYFVVVQHPVVNGFGVTANGTTISGPGVTPTDLAGLQPSEAANALISALESPHVDDTYAKLTFTVGAPMIRIDPIERTDKINWFGNIDLISWFDWLSTWTCGETFTITGTTCYPAGTTLAYTITSRKNGAHIFSGDIIVTDGGEWGFDVNTAAIGPGEYIVRVMSLDDQSSASASFTVRDGVVNPVPPAGATYRVERISVNPSLGDLAPGGRATLNGIINAPWAGCQEDLGFSTDLLVPAWSYAIEVEREVIRSGSQNAGSFMLSAFELDYDEEDVRVLLHLSGTVPGTGAEDPALLRIFQRDASGGTVPDSEYSLPFTPSGNDPVQPFGDNLTLSPGWNFISVPRPLAAGNDTAMIFSGINTTGRSVLRYNTTIRDWTQLDKEDRIAPLEGLWIYSAGPATVPLSFSTDPLLPPAERILAAGWNAVGTTGTTPATARDTLYSVNAQWTTLIGYDARTQAFESGIVNGGSGANADTRLVYPGKGYWLSMSGPGTLYAIGA</sequence>
<reference evidence="3" key="1">
    <citation type="journal article" date="2012" name="J. Bacteriol.">
        <title>Complete genome sequence of the hydrogenotrophic, methanogenic archaeon Methanoculleus bourgensis strain MS2T, isolated from a sewage sludge digester.</title>
        <authorList>
            <person name="Maus I."/>
            <person name="Wibberg D."/>
            <person name="Stantscheff R."/>
            <person name="Eikmeyer F.G."/>
            <person name="Seffner A."/>
            <person name="Boelter J."/>
            <person name="Szczepanowski R."/>
            <person name="Blom J."/>
            <person name="Jaenicke S."/>
            <person name="Konig H."/>
            <person name="Puhler A."/>
            <person name="Schluter A."/>
        </authorList>
    </citation>
    <scope>NUCLEOTIDE SEQUENCE [LARGE SCALE GENOMIC DNA]</scope>
    <source>
        <strain evidence="3">ATCC 43281 / DSM 3045 / OCM 15 / MS2</strain>
    </source>
</reference>
<organism evidence="2 3">
    <name type="scientific">Methanoculleus bourgensis (strain ATCC 43281 / DSM 3045 / OCM 15 / MS2)</name>
    <name type="common">Methanogenium bourgense</name>
    <dbReference type="NCBI Taxonomy" id="1201294"/>
    <lineage>
        <taxon>Archaea</taxon>
        <taxon>Methanobacteriati</taxon>
        <taxon>Methanobacteriota</taxon>
        <taxon>Stenosarchaea group</taxon>
        <taxon>Methanomicrobia</taxon>
        <taxon>Methanomicrobiales</taxon>
        <taxon>Methanomicrobiaceae</taxon>
        <taxon>Methanoculleus</taxon>
    </lineage>
</organism>
<dbReference type="Gene3D" id="2.120.10.30">
    <property type="entry name" value="TolB, C-terminal domain"/>
    <property type="match status" value="2"/>
</dbReference>
<dbReference type="CDD" id="cd14955">
    <property type="entry name" value="NHL_like_4"/>
    <property type="match status" value="1"/>
</dbReference>
<proteinExistence type="predicted"/>
<dbReference type="GO" id="GO:0008270">
    <property type="term" value="F:zinc ion binding"/>
    <property type="evidence" value="ECO:0007669"/>
    <property type="project" value="UniProtKB-KW"/>
</dbReference>
<dbReference type="InterPro" id="IPR011042">
    <property type="entry name" value="6-blade_b-propeller_TolB-like"/>
</dbReference>
<dbReference type="PANTHER" id="PTHR24104">
    <property type="entry name" value="E3 UBIQUITIN-PROTEIN LIGASE NHLRC1-RELATED"/>
    <property type="match status" value="1"/>
</dbReference>
<name>I7LKZ8_METBM</name>
<dbReference type="EMBL" id="HE964772">
    <property type="protein sequence ID" value="CCJ37472.1"/>
    <property type="molecule type" value="Genomic_DNA"/>
</dbReference>
<evidence type="ECO:0000313" key="2">
    <source>
        <dbReference type="EMBL" id="CCJ37472.1"/>
    </source>
</evidence>
<keyword evidence="3" id="KW-1185">Reference proteome</keyword>
<dbReference type="InterPro" id="IPR050952">
    <property type="entry name" value="TRIM-NHL_E3_ligases"/>
</dbReference>
<evidence type="ECO:0000256" key="1">
    <source>
        <dbReference type="ARBA" id="ARBA00022737"/>
    </source>
</evidence>
<dbReference type="KEGG" id="mbg:BN140_2549"/>